<evidence type="ECO:0000313" key="4">
    <source>
        <dbReference type="Proteomes" id="UP001059209"/>
    </source>
</evidence>
<evidence type="ECO:0000256" key="1">
    <source>
        <dbReference type="ARBA" id="ARBA00022729"/>
    </source>
</evidence>
<dbReference type="InterPro" id="IPR013517">
    <property type="entry name" value="FG-GAP"/>
</dbReference>
<dbReference type="SUPFAM" id="SSF69318">
    <property type="entry name" value="Integrin alpha N-terminal domain"/>
    <property type="match status" value="2"/>
</dbReference>
<evidence type="ECO:0000259" key="2">
    <source>
        <dbReference type="Pfam" id="PF07593"/>
    </source>
</evidence>
<gene>
    <name evidence="3" type="ORF">NYZ99_06925</name>
</gene>
<sequence length="939" mass="105280">MKKYICLLLIIGLTAISCQKEKEKLFTLISPDSSGIDFNNKIVETDSFNILTSEYIFNGGGVAIGDFNNDDKPDIFFSGNQVSNKLYLNEGNFKFLDISKQANVEASDKWSTGITLVDINKDNLLDIYVCAAMLESEAEKTNMLFVNQGVNKEGIPTFKEMAKEYGIADTGNSMGATFFDYDKDGLLDLYVLNNVDIHVLPSNYRKKITDGSALSNDRLYHNNGDGTFTDVTLKAGITIEGYGLGLAIADINYDNWPDIYVSNDYLTNDILYINNQDGTFSNKISDLVKHQSKFSMGNDISDFNNDGYLDIITLDMLGETNQRLKTTIAGNKYTNYILNDRYDYEYQYTRNMLQKGNGNGVPFSEVGLMSGISKTDWSWSPLFADMDNDGYRDLLITNGFPRDITDLDFGDFKFNVSRYLGPEKLLDSIPTIKIPNYVYENNGTGKFEDKGEEWGLNIPSFSNGAAFADLDDDGDLDYVVNNINDPAFVFRNNLKTNDNYLKINLKNSNTYGVGAKVVIRFEDGTFQYYENYFYRGYMSSLDGIVHFGLGDKTEISAVEVLWPNGTFQKFDNVKSNQTLVLNQEDASPIDSDSPEFPFKPKSEKKVYVEVSGDQDIDYEHKELDVVDFNIQRILPHKLTQNGSCLASGDLNGDGIEDFIIGSSARYSPALFLQDTNGKFAKKELFTEEEDKKYEEEGITLFDLDNDGDLDIYFVSGSNEFTPDDSYYLDRLLLNDGKGNFSHAPDKLPEIRKSGSVVKAKDFDGDGYVDLFVGGRTPFAKYPIPEKSFLLKNDNGKLIDISDSNAPGLSEIGMVTDAAWADVDADGRDDLIVIGEFMPITVFKNDGENLTKFENTGIDSLYGFWESIKAHDFDKDGDLDFIVGNLGANNFYQPSRDRPTKLISKDFDNNGTIDPVMFTYLKYSFDNPSIGPFPSIFGEI</sequence>
<organism evidence="3 4">
    <name type="scientific">Maribacter litopenaei</name>
    <dbReference type="NCBI Taxonomy" id="2976127"/>
    <lineage>
        <taxon>Bacteria</taxon>
        <taxon>Pseudomonadati</taxon>
        <taxon>Bacteroidota</taxon>
        <taxon>Flavobacteriia</taxon>
        <taxon>Flavobacteriales</taxon>
        <taxon>Flavobacteriaceae</taxon>
        <taxon>Maribacter</taxon>
    </lineage>
</organism>
<dbReference type="EMBL" id="CP104205">
    <property type="protein sequence ID" value="UWX56044.1"/>
    <property type="molecule type" value="Genomic_DNA"/>
</dbReference>
<dbReference type="Proteomes" id="UP001059209">
    <property type="component" value="Chromosome"/>
</dbReference>
<dbReference type="InterPro" id="IPR027039">
    <property type="entry name" value="Crtac1"/>
</dbReference>
<dbReference type="Gene3D" id="2.130.10.130">
    <property type="entry name" value="Integrin alpha, N-terminal"/>
    <property type="match status" value="4"/>
</dbReference>
<feature type="domain" description="ASPIC/UnbV" evidence="2">
    <location>
        <begin position="512"/>
        <end position="579"/>
    </location>
</feature>
<name>A0ABY5YAW0_9FLAO</name>
<dbReference type="InterPro" id="IPR011519">
    <property type="entry name" value="UnbV_ASPIC"/>
</dbReference>
<evidence type="ECO:0000313" key="3">
    <source>
        <dbReference type="EMBL" id="UWX56044.1"/>
    </source>
</evidence>
<reference evidence="3" key="1">
    <citation type="submission" date="2022-09" db="EMBL/GenBank/DDBJ databases">
        <title>Maribacter litopenaei sp. nov., isolated from the intestinal tract of the Pacific White Shrimp, Litopenaeus vannamei.</title>
        <authorList>
            <person name="Kim S.Y."/>
            <person name="Hwang C.Y."/>
        </authorList>
    </citation>
    <scope>NUCLEOTIDE SEQUENCE</scope>
    <source>
        <strain evidence="3">HL-LV01</strain>
    </source>
</reference>
<dbReference type="RefSeq" id="WP_260574569.1">
    <property type="nucleotide sequence ID" value="NZ_CP104205.1"/>
</dbReference>
<keyword evidence="1" id="KW-0732">Signal</keyword>
<proteinExistence type="predicted"/>
<protein>
    <submittedName>
        <fullName evidence="3">VCBS repeat-containing protein</fullName>
    </submittedName>
</protein>
<dbReference type="PANTHER" id="PTHR16026">
    <property type="entry name" value="CARTILAGE ACIDIC PROTEIN 1"/>
    <property type="match status" value="1"/>
</dbReference>
<dbReference type="PROSITE" id="PS51257">
    <property type="entry name" value="PROKAR_LIPOPROTEIN"/>
    <property type="match status" value="1"/>
</dbReference>
<keyword evidence="4" id="KW-1185">Reference proteome</keyword>
<accession>A0ABY5YAW0</accession>
<dbReference type="Pfam" id="PF13517">
    <property type="entry name" value="FG-GAP_3"/>
    <property type="match status" value="5"/>
</dbReference>
<dbReference type="Pfam" id="PF07593">
    <property type="entry name" value="UnbV_ASPIC"/>
    <property type="match status" value="1"/>
</dbReference>
<dbReference type="PANTHER" id="PTHR16026:SF0">
    <property type="entry name" value="CARTILAGE ACIDIC PROTEIN 1"/>
    <property type="match status" value="1"/>
</dbReference>
<dbReference type="InterPro" id="IPR028994">
    <property type="entry name" value="Integrin_alpha_N"/>
</dbReference>